<dbReference type="InterPro" id="IPR005135">
    <property type="entry name" value="Endo/exonuclease/phosphatase"/>
</dbReference>
<feature type="transmembrane region" description="Helical" evidence="1">
    <location>
        <begin position="310"/>
        <end position="330"/>
    </location>
</feature>
<reference evidence="3" key="1">
    <citation type="submission" date="2020-08" db="EMBL/GenBank/DDBJ databases">
        <title>Plant Genome Project.</title>
        <authorList>
            <person name="Zhang R.-G."/>
        </authorList>
    </citation>
    <scope>NUCLEOTIDE SEQUENCE</scope>
    <source>
        <strain evidence="3">WSP0</strain>
        <tissue evidence="3">Leaf</tissue>
    </source>
</reference>
<dbReference type="InterPro" id="IPR036691">
    <property type="entry name" value="Endo/exonu/phosph_ase_sf"/>
</dbReference>
<feature type="domain" description="Endonuclease/exonuclease/phosphatase" evidence="2">
    <location>
        <begin position="2"/>
        <end position="203"/>
    </location>
</feature>
<dbReference type="PANTHER" id="PTHR33710">
    <property type="entry name" value="BNAC02G09200D PROTEIN"/>
    <property type="match status" value="1"/>
</dbReference>
<organism evidence="3 4">
    <name type="scientific">Rhododendron griersonianum</name>
    <dbReference type="NCBI Taxonomy" id="479676"/>
    <lineage>
        <taxon>Eukaryota</taxon>
        <taxon>Viridiplantae</taxon>
        <taxon>Streptophyta</taxon>
        <taxon>Embryophyta</taxon>
        <taxon>Tracheophyta</taxon>
        <taxon>Spermatophyta</taxon>
        <taxon>Magnoliopsida</taxon>
        <taxon>eudicotyledons</taxon>
        <taxon>Gunneridae</taxon>
        <taxon>Pentapetalae</taxon>
        <taxon>asterids</taxon>
        <taxon>Ericales</taxon>
        <taxon>Ericaceae</taxon>
        <taxon>Ericoideae</taxon>
        <taxon>Rhodoreae</taxon>
        <taxon>Rhododendron</taxon>
    </lineage>
</organism>
<dbReference type="Proteomes" id="UP000823749">
    <property type="component" value="Chromosome 10"/>
</dbReference>
<protein>
    <recommendedName>
        <fullName evidence="2">Endonuclease/exonuclease/phosphatase domain-containing protein</fullName>
    </recommendedName>
</protein>
<evidence type="ECO:0000256" key="1">
    <source>
        <dbReference type="SAM" id="Phobius"/>
    </source>
</evidence>
<dbReference type="EMBL" id="JACTNZ010000010">
    <property type="protein sequence ID" value="KAG5528802.1"/>
    <property type="molecule type" value="Genomic_DNA"/>
</dbReference>
<keyword evidence="1" id="KW-0812">Transmembrane</keyword>
<proteinExistence type="predicted"/>
<keyword evidence="1" id="KW-0472">Membrane</keyword>
<name>A0AAV6IK19_9ERIC</name>
<feature type="transmembrane region" description="Helical" evidence="1">
    <location>
        <begin position="336"/>
        <end position="352"/>
    </location>
</feature>
<evidence type="ECO:0000313" key="4">
    <source>
        <dbReference type="Proteomes" id="UP000823749"/>
    </source>
</evidence>
<evidence type="ECO:0000313" key="3">
    <source>
        <dbReference type="EMBL" id="KAG5528802.1"/>
    </source>
</evidence>
<evidence type="ECO:0000259" key="2">
    <source>
        <dbReference type="Pfam" id="PF03372"/>
    </source>
</evidence>
<dbReference type="AlphaFoldDB" id="A0AAV6IK19"/>
<keyword evidence="1" id="KW-1133">Transmembrane helix</keyword>
<dbReference type="GO" id="GO:0003824">
    <property type="term" value="F:catalytic activity"/>
    <property type="evidence" value="ECO:0007669"/>
    <property type="project" value="InterPro"/>
</dbReference>
<dbReference type="PANTHER" id="PTHR33710:SF71">
    <property type="entry name" value="ENDONUCLEASE_EXONUCLEASE_PHOSPHATASE DOMAIN-CONTAINING PROTEIN"/>
    <property type="match status" value="1"/>
</dbReference>
<dbReference type="Gene3D" id="3.60.10.10">
    <property type="entry name" value="Endonuclease/exonuclease/phosphatase"/>
    <property type="match status" value="1"/>
</dbReference>
<accession>A0AAV6IK19</accession>
<dbReference type="SUPFAM" id="SSF56219">
    <property type="entry name" value="DNase I-like"/>
    <property type="match status" value="1"/>
</dbReference>
<dbReference type="Pfam" id="PF03372">
    <property type="entry name" value="Exo_endo_phos"/>
    <property type="match status" value="1"/>
</dbReference>
<sequence>MVRRNRPSIVFLMETKNNKVFLEAFRRSLRFDYASYVDPVGHAGGLALWWKSEVTLDIEISSKNIVHTLVLNNDGSQPWAATFIYGCPYREGREQVWEDLRRIGRSEKFPWLCMGDFNEVLSSTDKRGGNLPSHRRLGSFRDMLNDCGLVDLEFKGPKFTWRNNRAAGDLIMERIDMAFANANWREEFDQAIVFVEAAIGSDHNPLILNTSFPLNKVVVDHRRGRHSRLLSDVLVAIKLGEVGIVSGNPEEHLCGRIKGGGGIVAVEKWWCDSDGEMMVVQWWRCGGGGGGGGGGVVVVWNSDGYGGGSGVVMVAVVVGVVAVVVVVWWLSDNGDGGLVVVVGMVAIMVVVVE</sequence>
<gene>
    <name evidence="3" type="ORF">RHGRI_029458</name>
</gene>
<keyword evidence="4" id="KW-1185">Reference proteome</keyword>
<comment type="caution">
    <text evidence="3">The sequence shown here is derived from an EMBL/GenBank/DDBJ whole genome shotgun (WGS) entry which is preliminary data.</text>
</comment>